<comment type="subcellular location">
    <subcellularLocation>
        <location evidence="1">Membrane</location>
        <topology evidence="1">Multi-pass membrane protein</topology>
    </subcellularLocation>
</comment>
<evidence type="ECO:0000313" key="9">
    <source>
        <dbReference type="EMBL" id="KAE8732072.1"/>
    </source>
</evidence>
<keyword evidence="6" id="KW-1133">Transmembrane helix</keyword>
<dbReference type="Pfam" id="PF00153">
    <property type="entry name" value="Mito_carr"/>
    <property type="match status" value="1"/>
</dbReference>
<evidence type="ECO:0000256" key="5">
    <source>
        <dbReference type="ARBA" id="ARBA00022737"/>
    </source>
</evidence>
<accession>A0A6A3CXQ1</accession>
<protein>
    <submittedName>
        <fullName evidence="9">Uncharacterized protein</fullName>
    </submittedName>
</protein>
<comment type="caution">
    <text evidence="9">The sequence shown here is derived from an EMBL/GenBank/DDBJ whole genome shotgun (WGS) entry which is preliminary data.</text>
</comment>
<dbReference type="Proteomes" id="UP000436088">
    <property type="component" value="Unassembled WGS sequence"/>
</dbReference>
<evidence type="ECO:0000256" key="4">
    <source>
        <dbReference type="ARBA" id="ARBA00022692"/>
    </source>
</evidence>
<dbReference type="PANTHER" id="PTHR45667">
    <property type="entry name" value="S-ADENOSYLMETHIONINE MITOCHONDRIAL CARRIER PROTEIN"/>
    <property type="match status" value="1"/>
</dbReference>
<evidence type="ECO:0000256" key="2">
    <source>
        <dbReference type="ARBA" id="ARBA00006375"/>
    </source>
</evidence>
<keyword evidence="10" id="KW-1185">Reference proteome</keyword>
<sequence>MFLLSGGHGGKGENGWKGMPGANLQVSKLSSYGDPNCYRKRSGDTLGSFVYVPCEVIKQRMQVQGSGNSRNSAIMNDQLRMKSGEQMYGYYTGMFQVGCSIWKEQGLKGLYAESRSSILGEPLLQKVKESCTRRTMLIHERPTVSWKKQVEELTWQLQKLQREKENWGANKTSGKVPVTQGVTVVDNETMNKLTTENEQLKAQVATLEQICEVRLKQATEAEMRIIDLKTAMQRFYPDFVLY</sequence>
<keyword evidence="5" id="KW-0677">Repeat</keyword>
<dbReference type="GO" id="GO:0016020">
    <property type="term" value="C:membrane"/>
    <property type="evidence" value="ECO:0007669"/>
    <property type="project" value="UniProtKB-SubCell"/>
</dbReference>
<evidence type="ECO:0000256" key="1">
    <source>
        <dbReference type="ARBA" id="ARBA00004141"/>
    </source>
</evidence>
<keyword evidence="4" id="KW-0812">Transmembrane</keyword>
<evidence type="ECO:0000313" key="10">
    <source>
        <dbReference type="Proteomes" id="UP000436088"/>
    </source>
</evidence>
<evidence type="ECO:0000256" key="8">
    <source>
        <dbReference type="SAM" id="Coils"/>
    </source>
</evidence>
<name>A0A6A3CXQ1_HIBSY</name>
<comment type="similarity">
    <text evidence="2">Belongs to the mitochondrial carrier (TC 2.A.29) family.</text>
</comment>
<proteinExistence type="inferred from homology"/>
<keyword evidence="8" id="KW-0175">Coiled coil</keyword>
<dbReference type="InterPro" id="IPR023395">
    <property type="entry name" value="MCP_dom_sf"/>
</dbReference>
<keyword evidence="3" id="KW-0813">Transport</keyword>
<dbReference type="SUPFAM" id="SSF103506">
    <property type="entry name" value="Mitochondrial carrier"/>
    <property type="match status" value="1"/>
</dbReference>
<gene>
    <name evidence="9" type="ORF">F3Y22_tig00002237pilonHSYRG00170</name>
</gene>
<dbReference type="AlphaFoldDB" id="A0A6A3CXQ1"/>
<evidence type="ECO:0000256" key="6">
    <source>
        <dbReference type="ARBA" id="ARBA00022989"/>
    </source>
</evidence>
<keyword evidence="7" id="KW-0472">Membrane</keyword>
<feature type="coiled-coil region" evidence="8">
    <location>
        <begin position="143"/>
        <end position="210"/>
    </location>
</feature>
<dbReference type="EMBL" id="VEPZ02000167">
    <property type="protein sequence ID" value="KAE8732072.1"/>
    <property type="molecule type" value="Genomic_DNA"/>
</dbReference>
<evidence type="ECO:0000256" key="7">
    <source>
        <dbReference type="ARBA" id="ARBA00023136"/>
    </source>
</evidence>
<dbReference type="Gene3D" id="1.50.40.10">
    <property type="entry name" value="Mitochondrial carrier domain"/>
    <property type="match status" value="1"/>
</dbReference>
<evidence type="ECO:0000256" key="3">
    <source>
        <dbReference type="ARBA" id="ARBA00022448"/>
    </source>
</evidence>
<organism evidence="9 10">
    <name type="scientific">Hibiscus syriacus</name>
    <name type="common">Rose of Sharon</name>
    <dbReference type="NCBI Taxonomy" id="106335"/>
    <lineage>
        <taxon>Eukaryota</taxon>
        <taxon>Viridiplantae</taxon>
        <taxon>Streptophyta</taxon>
        <taxon>Embryophyta</taxon>
        <taxon>Tracheophyta</taxon>
        <taxon>Spermatophyta</taxon>
        <taxon>Magnoliopsida</taxon>
        <taxon>eudicotyledons</taxon>
        <taxon>Gunneridae</taxon>
        <taxon>Pentapetalae</taxon>
        <taxon>rosids</taxon>
        <taxon>malvids</taxon>
        <taxon>Malvales</taxon>
        <taxon>Malvaceae</taxon>
        <taxon>Malvoideae</taxon>
        <taxon>Hibiscus</taxon>
    </lineage>
</organism>
<dbReference type="InterPro" id="IPR018108">
    <property type="entry name" value="MCP_transmembrane"/>
</dbReference>
<reference evidence="9" key="1">
    <citation type="submission" date="2019-09" db="EMBL/GenBank/DDBJ databases">
        <title>Draft genome information of white flower Hibiscus syriacus.</title>
        <authorList>
            <person name="Kim Y.-M."/>
        </authorList>
    </citation>
    <scope>NUCLEOTIDE SEQUENCE [LARGE SCALE GENOMIC DNA]</scope>
    <source>
        <strain evidence="9">YM2019G1</strain>
    </source>
</reference>